<sequence>MDSSLVNLSEMLNQTIAGQNKDDPVPSNEIITAPICMVKTRQQRTKIFGPLGRVDTQKLSCVTCNKNDPDLGPLLKWKKSGQRPTKSDIQQNSTATRHYWHIWDSIVLINGLLYKNFSRRDGVEDHIQFLVPFLLKKEILENMHNSILSGHLGKKKTKAK</sequence>
<evidence type="ECO:0008006" key="3">
    <source>
        <dbReference type="Google" id="ProtNLM"/>
    </source>
</evidence>
<dbReference type="OrthoDB" id="6154573at2759"/>
<dbReference type="Proteomes" id="UP000596742">
    <property type="component" value="Unassembled WGS sequence"/>
</dbReference>
<gene>
    <name evidence="1" type="ORF">MGAL_10B072715</name>
</gene>
<name>A0A8B6DL69_MYTGA</name>
<dbReference type="EMBL" id="UYJE01003623">
    <property type="protein sequence ID" value="VDI20887.1"/>
    <property type="molecule type" value="Genomic_DNA"/>
</dbReference>
<protein>
    <recommendedName>
        <fullName evidence="3">Integrase zinc-binding domain-containing protein</fullName>
    </recommendedName>
</protein>
<reference evidence="1" key="1">
    <citation type="submission" date="2018-11" db="EMBL/GenBank/DDBJ databases">
        <authorList>
            <person name="Alioto T."/>
            <person name="Alioto T."/>
        </authorList>
    </citation>
    <scope>NUCLEOTIDE SEQUENCE</scope>
</reference>
<proteinExistence type="predicted"/>
<comment type="caution">
    <text evidence="1">The sequence shown here is derived from an EMBL/GenBank/DDBJ whole genome shotgun (WGS) entry which is preliminary data.</text>
</comment>
<organism evidence="1 2">
    <name type="scientific">Mytilus galloprovincialis</name>
    <name type="common">Mediterranean mussel</name>
    <dbReference type="NCBI Taxonomy" id="29158"/>
    <lineage>
        <taxon>Eukaryota</taxon>
        <taxon>Metazoa</taxon>
        <taxon>Spiralia</taxon>
        <taxon>Lophotrochozoa</taxon>
        <taxon>Mollusca</taxon>
        <taxon>Bivalvia</taxon>
        <taxon>Autobranchia</taxon>
        <taxon>Pteriomorphia</taxon>
        <taxon>Mytilida</taxon>
        <taxon>Mytiloidea</taxon>
        <taxon>Mytilidae</taxon>
        <taxon>Mytilinae</taxon>
        <taxon>Mytilus</taxon>
    </lineage>
</organism>
<accession>A0A8B6DL69</accession>
<dbReference type="AlphaFoldDB" id="A0A8B6DL69"/>
<evidence type="ECO:0000313" key="1">
    <source>
        <dbReference type="EMBL" id="VDI20887.1"/>
    </source>
</evidence>
<evidence type="ECO:0000313" key="2">
    <source>
        <dbReference type="Proteomes" id="UP000596742"/>
    </source>
</evidence>
<keyword evidence="2" id="KW-1185">Reference proteome</keyword>